<reference evidence="1" key="1">
    <citation type="submission" date="2021-06" db="EMBL/GenBank/DDBJ databases">
        <authorList>
            <person name="Kallberg Y."/>
            <person name="Tangrot J."/>
            <person name="Rosling A."/>
        </authorList>
    </citation>
    <scope>NUCLEOTIDE SEQUENCE</scope>
    <source>
        <strain evidence="1">MA461A</strain>
    </source>
</reference>
<proteinExistence type="predicted"/>
<protein>
    <submittedName>
        <fullName evidence="1">33834_t:CDS:1</fullName>
    </submittedName>
</protein>
<comment type="caution">
    <text evidence="1">The sequence shown here is derived from an EMBL/GenBank/DDBJ whole genome shotgun (WGS) entry which is preliminary data.</text>
</comment>
<organism evidence="1 2">
    <name type="scientific">Racocetra persica</name>
    <dbReference type="NCBI Taxonomy" id="160502"/>
    <lineage>
        <taxon>Eukaryota</taxon>
        <taxon>Fungi</taxon>
        <taxon>Fungi incertae sedis</taxon>
        <taxon>Mucoromycota</taxon>
        <taxon>Glomeromycotina</taxon>
        <taxon>Glomeromycetes</taxon>
        <taxon>Diversisporales</taxon>
        <taxon>Gigasporaceae</taxon>
        <taxon>Racocetra</taxon>
    </lineage>
</organism>
<feature type="non-terminal residue" evidence="1">
    <location>
        <position position="1"/>
    </location>
</feature>
<keyword evidence="2" id="KW-1185">Reference proteome</keyword>
<name>A0ACA9MXF7_9GLOM</name>
<dbReference type="EMBL" id="CAJVQC010010759">
    <property type="protein sequence ID" value="CAG8620319.1"/>
    <property type="molecule type" value="Genomic_DNA"/>
</dbReference>
<dbReference type="Proteomes" id="UP000789920">
    <property type="component" value="Unassembled WGS sequence"/>
</dbReference>
<accession>A0ACA9MXF7</accession>
<sequence>VDKSWYLRVIAQVLISDMTTTLYMWVLNNLFKVTNNIALITIYSDCDTGLEPAIETVFPNI</sequence>
<evidence type="ECO:0000313" key="1">
    <source>
        <dbReference type="EMBL" id="CAG8620319.1"/>
    </source>
</evidence>
<gene>
    <name evidence="1" type="ORF">RPERSI_LOCUS6690</name>
</gene>
<evidence type="ECO:0000313" key="2">
    <source>
        <dbReference type="Proteomes" id="UP000789920"/>
    </source>
</evidence>